<comment type="caution">
    <text evidence="1">The sequence shown here is derived from an EMBL/GenBank/DDBJ whole genome shotgun (WGS) entry which is preliminary data.</text>
</comment>
<dbReference type="EMBL" id="VYZN01000048">
    <property type="protein sequence ID" value="KAE9528611.1"/>
    <property type="molecule type" value="Genomic_DNA"/>
</dbReference>
<accession>A0A6G0TAP7</accession>
<evidence type="ECO:0008006" key="3">
    <source>
        <dbReference type="Google" id="ProtNLM"/>
    </source>
</evidence>
<name>A0A6G0TAP7_APHGL</name>
<protein>
    <recommendedName>
        <fullName evidence="3">Thioredoxin domain-containing protein</fullName>
    </recommendedName>
</protein>
<dbReference type="AlphaFoldDB" id="A0A6G0TAP7"/>
<keyword evidence="2" id="KW-1185">Reference proteome</keyword>
<proteinExistence type="predicted"/>
<dbReference type="Proteomes" id="UP000475862">
    <property type="component" value="Unassembled WGS sequence"/>
</dbReference>
<sequence length="201" mass="20533">MVSSLRLLSIIGRPAGNRSLSVSLLPLDDDSGGLGDDRLADAITDGWSSICTCCTRNRLFLTGTAVAVVPAAAIAAAVAVCFFDDVESPAFSSPWFRADLCNVCFSLSGANLAQAVDFQTSSHVRIVSLNLDSIMDFLLRNRISGVPSLVVNIPWSGLAGGRLGPPSSSLLSSSASFASAADGAAGWAFSSAPSGGCRGGC</sequence>
<reference evidence="1 2" key="1">
    <citation type="submission" date="2019-08" db="EMBL/GenBank/DDBJ databases">
        <title>The genome of the soybean aphid Biotype 1, its phylome, world population structure and adaptation to the North American continent.</title>
        <authorList>
            <person name="Giordano R."/>
            <person name="Donthu R.K."/>
            <person name="Hernandez A.G."/>
            <person name="Wright C.L."/>
            <person name="Zimin A.V."/>
        </authorList>
    </citation>
    <scope>NUCLEOTIDE SEQUENCE [LARGE SCALE GENOMIC DNA]</scope>
    <source>
        <tissue evidence="1">Whole aphids</tissue>
    </source>
</reference>
<gene>
    <name evidence="1" type="ORF">AGLY_012186</name>
</gene>
<evidence type="ECO:0000313" key="2">
    <source>
        <dbReference type="Proteomes" id="UP000475862"/>
    </source>
</evidence>
<organism evidence="1 2">
    <name type="scientific">Aphis glycines</name>
    <name type="common">Soybean aphid</name>
    <dbReference type="NCBI Taxonomy" id="307491"/>
    <lineage>
        <taxon>Eukaryota</taxon>
        <taxon>Metazoa</taxon>
        <taxon>Ecdysozoa</taxon>
        <taxon>Arthropoda</taxon>
        <taxon>Hexapoda</taxon>
        <taxon>Insecta</taxon>
        <taxon>Pterygota</taxon>
        <taxon>Neoptera</taxon>
        <taxon>Paraneoptera</taxon>
        <taxon>Hemiptera</taxon>
        <taxon>Sternorrhyncha</taxon>
        <taxon>Aphidomorpha</taxon>
        <taxon>Aphidoidea</taxon>
        <taxon>Aphididae</taxon>
        <taxon>Aphidini</taxon>
        <taxon>Aphis</taxon>
        <taxon>Aphis</taxon>
    </lineage>
</organism>
<evidence type="ECO:0000313" key="1">
    <source>
        <dbReference type="EMBL" id="KAE9528611.1"/>
    </source>
</evidence>